<dbReference type="SUPFAM" id="SSF102114">
    <property type="entry name" value="Radical SAM enzymes"/>
    <property type="match status" value="1"/>
</dbReference>
<accession>A0ABQ1F519</accession>
<gene>
    <name evidence="1" type="ORF">GCM10010923_05900</name>
</gene>
<evidence type="ECO:0000313" key="2">
    <source>
        <dbReference type="Proteomes" id="UP000603317"/>
    </source>
</evidence>
<name>A0ABQ1F519_9SPHN</name>
<dbReference type="InterPro" id="IPR013785">
    <property type="entry name" value="Aldolase_TIM"/>
</dbReference>
<dbReference type="EMBL" id="BMID01000001">
    <property type="protein sequence ID" value="GGA00175.1"/>
    <property type="molecule type" value="Genomic_DNA"/>
</dbReference>
<comment type="caution">
    <text evidence="1">The sequence shown here is derived from an EMBL/GenBank/DDBJ whole genome shotgun (WGS) entry which is preliminary data.</text>
</comment>
<sequence>MHVGTERKQRLGQVAAMLRADPRLRDRYTRAKAIVRAFRRPAFYEVATRCNLFCEGCYYFADDFAPPSREVQDRAAWEEFFAAEGERGVTMAYFVGAEPALEQERLIAAATHFPHGNIGTNGTIRLDPAIPYRIGVSVWGVDEEVDTSLRGANAFAKAIRNYAGDPRAIMLYTLTRTNLGDVRRLAEICRDHDLPLTFNMYSPTQSYARKIAERMGPDGKYFRISSEEDNLRWDDDSLAAARRVMDEVIEDFPETVVYSHAYNRWATQSGPLYDIDPETGIARDCHSRMVEPMRYFKTDLEHAALEKCGTSDTICSECRMYSGGWSSKFEPRDADVRDTAAFGEWLDMIDTLGRIFLIERNEAVPDVRTGSVFDFDDPTATHGKRMELTK</sequence>
<organism evidence="1 2">
    <name type="scientific">Blastomonas marina</name>
    <dbReference type="NCBI Taxonomy" id="1867408"/>
    <lineage>
        <taxon>Bacteria</taxon>
        <taxon>Pseudomonadati</taxon>
        <taxon>Pseudomonadota</taxon>
        <taxon>Alphaproteobacteria</taxon>
        <taxon>Sphingomonadales</taxon>
        <taxon>Sphingomonadaceae</taxon>
        <taxon>Blastomonas</taxon>
    </lineage>
</organism>
<dbReference type="Proteomes" id="UP000603317">
    <property type="component" value="Unassembled WGS sequence"/>
</dbReference>
<dbReference type="Gene3D" id="3.20.20.70">
    <property type="entry name" value="Aldolase class I"/>
    <property type="match status" value="1"/>
</dbReference>
<protein>
    <recommendedName>
        <fullName evidence="3">Radical SAM protein</fullName>
    </recommendedName>
</protein>
<dbReference type="InterPro" id="IPR058240">
    <property type="entry name" value="rSAM_sf"/>
</dbReference>
<keyword evidence="2" id="KW-1185">Reference proteome</keyword>
<evidence type="ECO:0000313" key="1">
    <source>
        <dbReference type="EMBL" id="GGA00175.1"/>
    </source>
</evidence>
<proteinExistence type="predicted"/>
<evidence type="ECO:0008006" key="3">
    <source>
        <dbReference type="Google" id="ProtNLM"/>
    </source>
</evidence>
<dbReference type="CDD" id="cd01335">
    <property type="entry name" value="Radical_SAM"/>
    <property type="match status" value="1"/>
</dbReference>
<reference evidence="2" key="1">
    <citation type="journal article" date="2019" name="Int. J. Syst. Evol. Microbiol.">
        <title>The Global Catalogue of Microorganisms (GCM) 10K type strain sequencing project: providing services to taxonomists for standard genome sequencing and annotation.</title>
        <authorList>
            <consortium name="The Broad Institute Genomics Platform"/>
            <consortium name="The Broad Institute Genome Sequencing Center for Infectious Disease"/>
            <person name="Wu L."/>
            <person name="Ma J."/>
        </authorList>
    </citation>
    <scope>NUCLEOTIDE SEQUENCE [LARGE SCALE GENOMIC DNA]</scope>
    <source>
        <strain evidence="2">CGMCC 1.15297</strain>
    </source>
</reference>